<dbReference type="GO" id="GO:0003700">
    <property type="term" value="F:DNA-binding transcription factor activity"/>
    <property type="evidence" value="ECO:0007669"/>
    <property type="project" value="InterPro"/>
</dbReference>
<feature type="domain" description="HTH merR-type" evidence="6">
    <location>
        <begin position="8"/>
        <end position="77"/>
    </location>
</feature>
<dbReference type="SUPFAM" id="SSF46955">
    <property type="entry name" value="Putative DNA-binding domain"/>
    <property type="match status" value="1"/>
</dbReference>
<dbReference type="PROSITE" id="PS00552">
    <property type="entry name" value="HTH_MERR_1"/>
    <property type="match status" value="1"/>
</dbReference>
<dbReference type="SMART" id="SM00422">
    <property type="entry name" value="HTH_MERR"/>
    <property type="match status" value="1"/>
</dbReference>
<keyword evidence="2" id="KW-0805">Transcription regulation</keyword>
<keyword evidence="5" id="KW-0175">Coiled coil</keyword>
<organism evidence="7 8">
    <name type="scientific">Romeriopsis navalis LEGE 11480</name>
    <dbReference type="NCBI Taxonomy" id="2777977"/>
    <lineage>
        <taxon>Bacteria</taxon>
        <taxon>Bacillati</taxon>
        <taxon>Cyanobacteriota</taxon>
        <taxon>Cyanophyceae</taxon>
        <taxon>Leptolyngbyales</taxon>
        <taxon>Leptolyngbyaceae</taxon>
        <taxon>Romeriopsis</taxon>
        <taxon>Romeriopsis navalis</taxon>
    </lineage>
</organism>
<accession>A0A928VQV1</accession>
<comment type="caution">
    <text evidence="7">The sequence shown here is derived from an EMBL/GenBank/DDBJ whole genome shotgun (WGS) entry which is preliminary data.</text>
</comment>
<evidence type="ECO:0000256" key="2">
    <source>
        <dbReference type="ARBA" id="ARBA00023015"/>
    </source>
</evidence>
<dbReference type="Proteomes" id="UP000625316">
    <property type="component" value="Unassembled WGS sequence"/>
</dbReference>
<dbReference type="Gene3D" id="1.10.1660.10">
    <property type="match status" value="1"/>
</dbReference>
<evidence type="ECO:0000256" key="5">
    <source>
        <dbReference type="SAM" id="Coils"/>
    </source>
</evidence>
<keyword evidence="1" id="KW-0678">Repressor</keyword>
<dbReference type="PANTHER" id="PTHR30204">
    <property type="entry name" value="REDOX-CYCLING DRUG-SENSING TRANSCRIPTIONAL ACTIVATOR SOXR"/>
    <property type="match status" value="1"/>
</dbReference>
<protein>
    <submittedName>
        <fullName evidence="7">Heavy metal-responsive transcriptional regulator</fullName>
    </submittedName>
</protein>
<proteinExistence type="predicted"/>
<evidence type="ECO:0000259" key="6">
    <source>
        <dbReference type="PROSITE" id="PS50937"/>
    </source>
</evidence>
<dbReference type="PRINTS" id="PR00040">
    <property type="entry name" value="HTHMERR"/>
</dbReference>
<dbReference type="GO" id="GO:0003677">
    <property type="term" value="F:DNA binding"/>
    <property type="evidence" value="ECO:0007669"/>
    <property type="project" value="UniProtKB-KW"/>
</dbReference>
<evidence type="ECO:0000313" key="7">
    <source>
        <dbReference type="EMBL" id="MBE9030449.1"/>
    </source>
</evidence>
<keyword evidence="4" id="KW-0804">Transcription</keyword>
<sequence length="137" mass="15596">MLTSFPSLLKIGELSHQSGVTVKTIRYYENLGLLTAIERSDGNFRLFSSDMVQRLRFIKRLQSLGLSLVEIQDCLQINDSGELPCEEIATKLRQHIEEINRRIDELMQLRQELSNTLSNWSDSPRAMLGTICPNLGS</sequence>
<gene>
    <name evidence="7" type="ORF">IQ266_11980</name>
</gene>
<dbReference type="PROSITE" id="PS50937">
    <property type="entry name" value="HTH_MERR_2"/>
    <property type="match status" value="1"/>
</dbReference>
<keyword evidence="8" id="KW-1185">Reference proteome</keyword>
<dbReference type="AlphaFoldDB" id="A0A928VQV1"/>
<dbReference type="RefSeq" id="WP_264325276.1">
    <property type="nucleotide sequence ID" value="NZ_JADEXQ010000036.1"/>
</dbReference>
<evidence type="ECO:0000313" key="8">
    <source>
        <dbReference type="Proteomes" id="UP000625316"/>
    </source>
</evidence>
<dbReference type="InterPro" id="IPR015358">
    <property type="entry name" value="Tscrpt_reg_MerR_DNA-bd"/>
</dbReference>
<feature type="coiled-coil region" evidence="5">
    <location>
        <begin position="89"/>
        <end position="123"/>
    </location>
</feature>
<keyword evidence="3" id="KW-0238">DNA-binding</keyword>
<dbReference type="Pfam" id="PF00376">
    <property type="entry name" value="MerR"/>
    <property type="match status" value="1"/>
</dbReference>
<dbReference type="InterPro" id="IPR009061">
    <property type="entry name" value="DNA-bd_dom_put_sf"/>
</dbReference>
<evidence type="ECO:0000256" key="3">
    <source>
        <dbReference type="ARBA" id="ARBA00023125"/>
    </source>
</evidence>
<evidence type="ECO:0000256" key="1">
    <source>
        <dbReference type="ARBA" id="ARBA00022491"/>
    </source>
</evidence>
<dbReference type="Pfam" id="PF09278">
    <property type="entry name" value="MerR-DNA-bind"/>
    <property type="match status" value="1"/>
</dbReference>
<dbReference type="EMBL" id="JADEXQ010000036">
    <property type="protein sequence ID" value="MBE9030449.1"/>
    <property type="molecule type" value="Genomic_DNA"/>
</dbReference>
<reference evidence="7" key="1">
    <citation type="submission" date="2020-10" db="EMBL/GenBank/DDBJ databases">
        <authorList>
            <person name="Castelo-Branco R."/>
            <person name="Eusebio N."/>
            <person name="Adriana R."/>
            <person name="Vieira A."/>
            <person name="Brugerolle De Fraissinette N."/>
            <person name="Rezende De Castro R."/>
            <person name="Schneider M.P."/>
            <person name="Vasconcelos V."/>
            <person name="Leao P.N."/>
        </authorList>
    </citation>
    <scope>NUCLEOTIDE SEQUENCE</scope>
    <source>
        <strain evidence="7">LEGE 11480</strain>
    </source>
</reference>
<dbReference type="InterPro" id="IPR047057">
    <property type="entry name" value="MerR_fam"/>
</dbReference>
<evidence type="ECO:0000256" key="4">
    <source>
        <dbReference type="ARBA" id="ARBA00023163"/>
    </source>
</evidence>
<dbReference type="InterPro" id="IPR000551">
    <property type="entry name" value="MerR-type_HTH_dom"/>
</dbReference>
<name>A0A928VQV1_9CYAN</name>
<dbReference type="PANTHER" id="PTHR30204:SF69">
    <property type="entry name" value="MERR-FAMILY TRANSCRIPTIONAL REGULATOR"/>
    <property type="match status" value="1"/>
</dbReference>
<dbReference type="CDD" id="cd04770">
    <property type="entry name" value="HTH_HMRTR"/>
    <property type="match status" value="1"/>
</dbReference>